<dbReference type="EMBL" id="MU267595">
    <property type="protein sequence ID" value="KAH7915881.1"/>
    <property type="molecule type" value="Genomic_DNA"/>
</dbReference>
<evidence type="ECO:0000313" key="1">
    <source>
        <dbReference type="EMBL" id="KAH7915881.1"/>
    </source>
</evidence>
<reference evidence="1" key="1">
    <citation type="journal article" date="2021" name="New Phytol.">
        <title>Evolutionary innovations through gain and loss of genes in the ectomycorrhizal Boletales.</title>
        <authorList>
            <person name="Wu G."/>
            <person name="Miyauchi S."/>
            <person name="Morin E."/>
            <person name="Kuo A."/>
            <person name="Drula E."/>
            <person name="Varga T."/>
            <person name="Kohler A."/>
            <person name="Feng B."/>
            <person name="Cao Y."/>
            <person name="Lipzen A."/>
            <person name="Daum C."/>
            <person name="Hundley H."/>
            <person name="Pangilinan J."/>
            <person name="Johnson J."/>
            <person name="Barry K."/>
            <person name="LaButti K."/>
            <person name="Ng V."/>
            <person name="Ahrendt S."/>
            <person name="Min B."/>
            <person name="Choi I.G."/>
            <person name="Park H."/>
            <person name="Plett J.M."/>
            <person name="Magnuson J."/>
            <person name="Spatafora J.W."/>
            <person name="Nagy L.G."/>
            <person name="Henrissat B."/>
            <person name="Grigoriev I.V."/>
            <person name="Yang Z.L."/>
            <person name="Xu J."/>
            <person name="Martin F.M."/>
        </authorList>
    </citation>
    <scope>NUCLEOTIDE SEQUENCE</scope>
    <source>
        <strain evidence="1">ATCC 28755</strain>
    </source>
</reference>
<comment type="caution">
    <text evidence="1">The sequence shown here is derived from an EMBL/GenBank/DDBJ whole genome shotgun (WGS) entry which is preliminary data.</text>
</comment>
<evidence type="ECO:0000313" key="2">
    <source>
        <dbReference type="Proteomes" id="UP000790377"/>
    </source>
</evidence>
<dbReference type="Proteomes" id="UP000790377">
    <property type="component" value="Unassembled WGS sequence"/>
</dbReference>
<accession>A0ACB8AR68</accession>
<name>A0ACB8AR68_9AGAM</name>
<organism evidence="1 2">
    <name type="scientific">Hygrophoropsis aurantiaca</name>
    <dbReference type="NCBI Taxonomy" id="72124"/>
    <lineage>
        <taxon>Eukaryota</taxon>
        <taxon>Fungi</taxon>
        <taxon>Dikarya</taxon>
        <taxon>Basidiomycota</taxon>
        <taxon>Agaricomycotina</taxon>
        <taxon>Agaricomycetes</taxon>
        <taxon>Agaricomycetidae</taxon>
        <taxon>Boletales</taxon>
        <taxon>Coniophorineae</taxon>
        <taxon>Hygrophoropsidaceae</taxon>
        <taxon>Hygrophoropsis</taxon>
    </lineage>
</organism>
<sequence length="318" mass="34969">MPATPSLALIDGPTEIGTIASSFLTGCLAIQTYVYYTRFSSDSTTLKIFIAGVCVTEIAHLLCVIAVLWRNTISDPGPFTIFSYTGDMVIALTFIVSFGAQLFFLLRLRKFSGSKLLPLLCLPLSVVFFACGIVINVNAFKIKSVVQFVDAQFVLITLTFVAGAVCDVAITLGMLYHLGRLRKTEFPSTSRVVDTLIFWTIESGLTTSLCNIVAALCFVLMRDNFVWMGAYEVLASVRANALLATLNSRSMVRHKRDTVAGRALELNPRIREQDTRFPTHTPIVVNIPRSSGLTANDEAKVEERIQENPGTYYPSLSV</sequence>
<gene>
    <name evidence="1" type="ORF">BJ138DRAFT_823463</name>
</gene>
<keyword evidence="2" id="KW-1185">Reference proteome</keyword>
<protein>
    <submittedName>
        <fullName evidence="1">Uncharacterized protein</fullName>
    </submittedName>
</protein>
<proteinExistence type="predicted"/>